<dbReference type="Pfam" id="PF16733">
    <property type="entry name" value="NRho"/>
    <property type="match status" value="1"/>
</dbReference>
<comment type="subcellular location">
    <subcellularLocation>
        <location evidence="1">Membrane</location>
        <topology evidence="1">Multi-pass membrane protein</topology>
    </subcellularLocation>
</comment>
<evidence type="ECO:0000256" key="5">
    <source>
        <dbReference type="ARBA" id="ARBA00022989"/>
    </source>
</evidence>
<feature type="transmembrane region" description="Helical" evidence="7">
    <location>
        <begin position="110"/>
        <end position="130"/>
    </location>
</feature>
<dbReference type="PANTHER" id="PTHR43731">
    <property type="entry name" value="RHOMBOID PROTEASE"/>
    <property type="match status" value="1"/>
</dbReference>
<dbReference type="InterPro" id="IPR050925">
    <property type="entry name" value="Rhomboid_protease_S54"/>
</dbReference>
<evidence type="ECO:0000256" key="3">
    <source>
        <dbReference type="ARBA" id="ARBA00022692"/>
    </source>
</evidence>
<feature type="transmembrane region" description="Helical" evidence="7">
    <location>
        <begin position="176"/>
        <end position="194"/>
    </location>
</feature>
<name>A0A1N6Q760_9GAMM</name>
<evidence type="ECO:0000256" key="6">
    <source>
        <dbReference type="ARBA" id="ARBA00023136"/>
    </source>
</evidence>
<dbReference type="STRING" id="49186.SAMN05421647_102306"/>
<proteinExistence type="inferred from homology"/>
<dbReference type="GO" id="GO:0004252">
    <property type="term" value="F:serine-type endopeptidase activity"/>
    <property type="evidence" value="ECO:0007669"/>
    <property type="project" value="InterPro"/>
</dbReference>
<dbReference type="GO" id="GO:0016020">
    <property type="term" value="C:membrane"/>
    <property type="evidence" value="ECO:0007669"/>
    <property type="project" value="UniProtKB-SubCell"/>
</dbReference>
<dbReference type="InterPro" id="IPR038244">
    <property type="entry name" value="NRho_sf"/>
</dbReference>
<dbReference type="Proteomes" id="UP000186895">
    <property type="component" value="Unassembled WGS sequence"/>
</dbReference>
<feature type="transmembrane region" description="Helical" evidence="7">
    <location>
        <begin position="229"/>
        <end position="248"/>
    </location>
</feature>
<dbReference type="InterPro" id="IPR035952">
    <property type="entry name" value="Rhomboid-like_sf"/>
</dbReference>
<evidence type="ECO:0000256" key="7">
    <source>
        <dbReference type="SAM" id="Phobius"/>
    </source>
</evidence>
<keyword evidence="6 7" id="KW-0472">Membrane</keyword>
<feature type="domain" description="Peptidase S54 rhomboid" evidence="8">
    <location>
        <begin position="137"/>
        <end position="273"/>
    </location>
</feature>
<evidence type="ECO:0000259" key="9">
    <source>
        <dbReference type="Pfam" id="PF16733"/>
    </source>
</evidence>
<evidence type="ECO:0000259" key="8">
    <source>
        <dbReference type="Pfam" id="PF01694"/>
    </source>
</evidence>
<dbReference type="InterPro" id="IPR031976">
    <property type="entry name" value="NRho"/>
</dbReference>
<dbReference type="Pfam" id="PF01694">
    <property type="entry name" value="Rhomboid"/>
    <property type="match status" value="1"/>
</dbReference>
<dbReference type="EMBL" id="FTMN01000002">
    <property type="protein sequence ID" value="SIQ12410.1"/>
    <property type="molecule type" value="Genomic_DNA"/>
</dbReference>
<organism evidence="10 11">
    <name type="scientific">Marinobacterium stanieri</name>
    <dbReference type="NCBI Taxonomy" id="49186"/>
    <lineage>
        <taxon>Bacteria</taxon>
        <taxon>Pseudomonadati</taxon>
        <taxon>Pseudomonadota</taxon>
        <taxon>Gammaproteobacteria</taxon>
        <taxon>Oceanospirillales</taxon>
        <taxon>Oceanospirillaceae</taxon>
        <taxon>Marinobacterium</taxon>
    </lineage>
</organism>
<protein>
    <submittedName>
        <fullName evidence="10">GlpG protein</fullName>
    </submittedName>
</protein>
<reference evidence="10 11" key="1">
    <citation type="submission" date="2017-01" db="EMBL/GenBank/DDBJ databases">
        <authorList>
            <person name="Mah S.A."/>
            <person name="Swanson W.J."/>
            <person name="Moy G.W."/>
            <person name="Vacquier V.D."/>
        </authorList>
    </citation>
    <scope>NUCLEOTIDE SEQUENCE [LARGE SCALE GENOMIC DNA]</scope>
    <source>
        <strain evidence="10 11">DSM 7027</strain>
    </source>
</reference>
<evidence type="ECO:0000313" key="10">
    <source>
        <dbReference type="EMBL" id="SIQ12410.1"/>
    </source>
</evidence>
<evidence type="ECO:0000256" key="1">
    <source>
        <dbReference type="ARBA" id="ARBA00004141"/>
    </source>
</evidence>
<dbReference type="RefSeq" id="WP_076461717.1">
    <property type="nucleotide sequence ID" value="NZ_FTMN01000002.1"/>
</dbReference>
<keyword evidence="5 7" id="KW-1133">Transmembrane helix</keyword>
<gene>
    <name evidence="10" type="ORF">SAMN05421647_102306</name>
</gene>
<feature type="transmembrane region" description="Helical" evidence="7">
    <location>
        <begin position="254"/>
        <end position="273"/>
    </location>
</feature>
<feature type="transmembrane region" description="Helical" evidence="7">
    <location>
        <begin position="142"/>
        <end position="164"/>
    </location>
</feature>
<keyword evidence="4" id="KW-0378">Hydrolase</keyword>
<evidence type="ECO:0000256" key="4">
    <source>
        <dbReference type="ARBA" id="ARBA00022801"/>
    </source>
</evidence>
<keyword evidence="3 7" id="KW-0812">Transmembrane</keyword>
<dbReference type="eggNOG" id="COG0705">
    <property type="taxonomic scope" value="Bacteria"/>
</dbReference>
<dbReference type="Gene3D" id="1.20.1540.10">
    <property type="entry name" value="Rhomboid-like"/>
    <property type="match status" value="1"/>
</dbReference>
<dbReference type="SUPFAM" id="SSF144091">
    <property type="entry name" value="Rhomboid-like"/>
    <property type="match status" value="1"/>
</dbReference>
<accession>A0A1N6Q760</accession>
<keyword evidence="11" id="KW-1185">Reference proteome</keyword>
<dbReference type="Gene3D" id="3.30.70.2080">
    <property type="match status" value="1"/>
</dbReference>
<dbReference type="AlphaFoldDB" id="A0A1N6Q760"/>
<feature type="transmembrane region" description="Helical" evidence="7">
    <location>
        <begin position="84"/>
        <end position="103"/>
    </location>
</feature>
<comment type="similarity">
    <text evidence="2">Belongs to the peptidase S54 family.</text>
</comment>
<evidence type="ECO:0000313" key="11">
    <source>
        <dbReference type="Proteomes" id="UP000186895"/>
    </source>
</evidence>
<dbReference type="InterPro" id="IPR022764">
    <property type="entry name" value="Peptidase_S54_rhomboid_dom"/>
</dbReference>
<sequence length="286" mass="31845">MIPVLEVPLGQDLTEFTACLWRSGISHRVVESEHYQVVWLQNPADAETVQHLFARWRAGESLEQVQLKPARRRRFSPAPSLKQLPLTLLLIASSFVVSILIGFGKDLNTLSFFSFAPFSLSAGTLSYPSVSDVLASGQLWRLWTPIFMHFSLMHILFNLLWVWLVGGRMEAMQGRLSLLGLVMFSGLLSNLAQFWHTGPVFGGMSGVVFALIAYSWLWDRQKQTPRFGLPPALMGFMLFWVALGYTGMLGSLGFGAIANTAHLVGLLAGLLWLPVGRRLQRGRASL</sequence>
<dbReference type="PANTHER" id="PTHR43731:SF14">
    <property type="entry name" value="PRESENILIN-ASSOCIATED RHOMBOID-LIKE PROTEIN, MITOCHONDRIAL"/>
    <property type="match status" value="1"/>
</dbReference>
<feature type="transmembrane region" description="Helical" evidence="7">
    <location>
        <begin position="200"/>
        <end position="217"/>
    </location>
</feature>
<evidence type="ECO:0000256" key="2">
    <source>
        <dbReference type="ARBA" id="ARBA00009045"/>
    </source>
</evidence>
<feature type="domain" description="Rhomboid protease N-terminal" evidence="9">
    <location>
        <begin position="2"/>
        <end position="65"/>
    </location>
</feature>